<organism evidence="1 2">
    <name type="scientific">Microvirga lotononidis</name>
    <dbReference type="NCBI Taxonomy" id="864069"/>
    <lineage>
        <taxon>Bacteria</taxon>
        <taxon>Pseudomonadati</taxon>
        <taxon>Pseudomonadota</taxon>
        <taxon>Alphaproteobacteria</taxon>
        <taxon>Hyphomicrobiales</taxon>
        <taxon>Methylobacteriaceae</taxon>
        <taxon>Microvirga</taxon>
    </lineage>
</organism>
<name>I4YMN6_9HYPH</name>
<evidence type="ECO:0000313" key="1">
    <source>
        <dbReference type="EMBL" id="EIM25228.1"/>
    </source>
</evidence>
<accession>I4YMN6</accession>
<proteinExistence type="predicted"/>
<protein>
    <submittedName>
        <fullName evidence="1">Uncharacterized protein</fullName>
    </submittedName>
</protein>
<gene>
    <name evidence="1" type="ORF">MicloDRAFT_00059500</name>
</gene>
<sequence>MCCEEPVELYGWAFMLGLLKVAGKTRGLDGLVVRTPKLPNARTLWHLFEEPGFWAERFGPIGMMVGTHLSTMVPKGPPRCRLSPLPQDEQRRLDLMAKQARHLKYGQCATDLPESAFEAYFNEPLRKLQGIAAPAPLATAA</sequence>
<dbReference type="HOGENOM" id="CLU_1823148_0_0_5"/>
<reference evidence="1 2" key="1">
    <citation type="submission" date="2012-02" db="EMBL/GenBank/DDBJ databases">
        <title>Improved High-Quality Draft sequence of Microvirga sp. WSM3557.</title>
        <authorList>
            <consortium name="US DOE Joint Genome Institute"/>
            <person name="Lucas S."/>
            <person name="Han J."/>
            <person name="Lapidus A."/>
            <person name="Cheng J.-F."/>
            <person name="Goodwin L."/>
            <person name="Pitluck S."/>
            <person name="Peters L."/>
            <person name="Zhang X."/>
            <person name="Detter J.C."/>
            <person name="Han C."/>
            <person name="Tapia R."/>
            <person name="Land M."/>
            <person name="Hauser L."/>
            <person name="Kyrpides N."/>
            <person name="Ivanova N."/>
            <person name="Pagani I."/>
            <person name="Brau L."/>
            <person name="Yates R."/>
            <person name="O'Hara G."/>
            <person name="Rui T."/>
            <person name="Howieson J."/>
            <person name="Reeve W."/>
            <person name="Woyke T."/>
        </authorList>
    </citation>
    <scope>NUCLEOTIDE SEQUENCE [LARGE SCALE GENOMIC DNA]</scope>
    <source>
        <strain evidence="1 2">WSM3557</strain>
    </source>
</reference>
<dbReference type="EMBL" id="JH660647">
    <property type="protein sequence ID" value="EIM25228.1"/>
    <property type="molecule type" value="Genomic_DNA"/>
</dbReference>
<dbReference type="AlphaFoldDB" id="I4YMN6"/>
<evidence type="ECO:0000313" key="2">
    <source>
        <dbReference type="Proteomes" id="UP000003947"/>
    </source>
</evidence>
<dbReference type="Proteomes" id="UP000003947">
    <property type="component" value="Unassembled WGS sequence"/>
</dbReference>
<keyword evidence="2" id="KW-1185">Reference proteome</keyword>
<dbReference type="PATRIC" id="fig|864069.3.peg.6379"/>